<dbReference type="InterPro" id="IPR036291">
    <property type="entry name" value="NAD(P)-bd_dom_sf"/>
</dbReference>
<dbReference type="InterPro" id="IPR003148">
    <property type="entry name" value="RCK_N"/>
</dbReference>
<comment type="caution">
    <text evidence="4">The sequence shown here is derived from an EMBL/GenBank/DDBJ whole genome shotgun (WGS) entry which is preliminary data.</text>
</comment>
<sequence length="400" mass="43514">MKETPSVRAPILIGFGALAVTALVLGYAGLDTYLAARTELTSLDLVYYALQLFVMDSEPLGEGGPLPWTLEFARFAAPAVTVYALAEAVRLLLSSELRKVRARETRRHAIVCGTGPLGQTLTQRLREAGRKVVVVGGTPHTPPHARDVFHVTGDARDAVVLRAAGVLRADVVYACEDDATANIAIAATVHNLRRSRPVAAYAHVPDPELCAALRARRLGVTERPEHRLDFFNLDELAVRVLLARDPLREPRPVLLLGLESFGGALLVELARQWRLRVPHGGVRLPVRVIAPEAKGEGAALCRRYPFRRRVLRADPGGRPARAAVRAAGRRERDASADLRLLPRRAPGVEDHADRLRALDGIAGRGPRRPAQGVRRRVPRGPADGGPGRHPARLRRHRGGG</sequence>
<feature type="compositionally biased region" description="Basic residues" evidence="1">
    <location>
        <begin position="389"/>
        <end position="400"/>
    </location>
</feature>
<proteinExistence type="predicted"/>
<dbReference type="Gene3D" id="3.40.50.720">
    <property type="entry name" value="NAD(P)-binding Rossmann-like Domain"/>
    <property type="match status" value="1"/>
</dbReference>
<keyword evidence="5" id="KW-1185">Reference proteome</keyword>
<dbReference type="SUPFAM" id="SSF51735">
    <property type="entry name" value="NAD(P)-binding Rossmann-fold domains"/>
    <property type="match status" value="1"/>
</dbReference>
<evidence type="ECO:0000256" key="2">
    <source>
        <dbReference type="SAM" id="Phobius"/>
    </source>
</evidence>
<organism evidence="4 5">
    <name type="scientific">Nonomuraea cypriaca</name>
    <dbReference type="NCBI Taxonomy" id="1187855"/>
    <lineage>
        <taxon>Bacteria</taxon>
        <taxon>Bacillati</taxon>
        <taxon>Actinomycetota</taxon>
        <taxon>Actinomycetes</taxon>
        <taxon>Streptosporangiales</taxon>
        <taxon>Streptosporangiaceae</taxon>
        <taxon>Nonomuraea</taxon>
    </lineage>
</organism>
<feature type="region of interest" description="Disordered" evidence="1">
    <location>
        <begin position="351"/>
        <end position="400"/>
    </location>
</feature>
<dbReference type="Pfam" id="PF02254">
    <property type="entry name" value="TrkA_N"/>
    <property type="match status" value="1"/>
</dbReference>
<dbReference type="InterPro" id="IPR050721">
    <property type="entry name" value="Trk_Ktr_HKT_K-transport"/>
</dbReference>
<evidence type="ECO:0000313" key="5">
    <source>
        <dbReference type="Proteomes" id="UP000605361"/>
    </source>
</evidence>
<dbReference type="PANTHER" id="PTHR43833">
    <property type="entry name" value="POTASSIUM CHANNEL PROTEIN 2-RELATED-RELATED"/>
    <property type="match status" value="1"/>
</dbReference>
<name>A0A931A8Z6_9ACTN</name>
<dbReference type="EMBL" id="JADOGI010000041">
    <property type="protein sequence ID" value="MBF8187200.1"/>
    <property type="molecule type" value="Genomic_DNA"/>
</dbReference>
<keyword evidence="2" id="KW-1133">Transmembrane helix</keyword>
<dbReference type="Proteomes" id="UP000605361">
    <property type="component" value="Unassembled WGS sequence"/>
</dbReference>
<protein>
    <submittedName>
        <fullName evidence="4">NAD-binding protein</fullName>
    </submittedName>
</protein>
<dbReference type="GO" id="GO:0006813">
    <property type="term" value="P:potassium ion transport"/>
    <property type="evidence" value="ECO:0007669"/>
    <property type="project" value="InterPro"/>
</dbReference>
<accession>A0A931A8Z6</accession>
<dbReference type="RefSeq" id="WP_195896168.1">
    <property type="nucleotide sequence ID" value="NZ_JADOGI010000041.1"/>
</dbReference>
<evidence type="ECO:0000313" key="4">
    <source>
        <dbReference type="EMBL" id="MBF8187200.1"/>
    </source>
</evidence>
<gene>
    <name evidence="4" type="ORF">ITP53_15945</name>
</gene>
<keyword evidence="2" id="KW-0472">Membrane</keyword>
<feature type="transmembrane region" description="Helical" evidence="2">
    <location>
        <begin position="12"/>
        <end position="30"/>
    </location>
</feature>
<keyword evidence="2" id="KW-0812">Transmembrane</keyword>
<evidence type="ECO:0000259" key="3">
    <source>
        <dbReference type="Pfam" id="PF02254"/>
    </source>
</evidence>
<evidence type="ECO:0000256" key="1">
    <source>
        <dbReference type="SAM" id="MobiDB-lite"/>
    </source>
</evidence>
<feature type="domain" description="RCK N-terminal" evidence="3">
    <location>
        <begin position="110"/>
        <end position="206"/>
    </location>
</feature>
<reference evidence="4" key="1">
    <citation type="submission" date="2020-11" db="EMBL/GenBank/DDBJ databases">
        <title>Whole-genome analyses of Nonomuraea sp. K274.</title>
        <authorList>
            <person name="Veyisoglu A."/>
        </authorList>
    </citation>
    <scope>NUCLEOTIDE SEQUENCE</scope>
    <source>
        <strain evidence="4">K274</strain>
    </source>
</reference>
<dbReference type="AlphaFoldDB" id="A0A931A8Z6"/>